<name>A0A1F5VY77_9BACT</name>
<dbReference type="Pfam" id="PF18320">
    <property type="entry name" value="Csc2"/>
    <property type="match status" value="1"/>
</dbReference>
<dbReference type="InterPro" id="IPR017574">
    <property type="entry name" value="CRISPR-assoc_prot_Cas7/Csc2"/>
</dbReference>
<evidence type="ECO:0000313" key="2">
    <source>
        <dbReference type="Proteomes" id="UP000178943"/>
    </source>
</evidence>
<dbReference type="STRING" id="1817863.A2Y62_11470"/>
<comment type="caution">
    <text evidence="1">The sequence shown here is derived from an EMBL/GenBank/DDBJ whole genome shotgun (WGS) entry which is preliminary data.</text>
</comment>
<dbReference type="NCBIfam" id="TIGR03157">
    <property type="entry name" value="cas_Csc2"/>
    <property type="match status" value="1"/>
</dbReference>
<gene>
    <name evidence="1" type="ORF">A2Y62_11470</name>
</gene>
<protein>
    <submittedName>
        <fullName evidence="1">Type I-D CRISPR-associated protein Cas7/Csc2</fullName>
    </submittedName>
</protein>
<evidence type="ECO:0000313" key="1">
    <source>
        <dbReference type="EMBL" id="OGF68310.1"/>
    </source>
</evidence>
<dbReference type="EMBL" id="MFGW01000002">
    <property type="protein sequence ID" value="OGF68310.1"/>
    <property type="molecule type" value="Genomic_DNA"/>
</dbReference>
<reference evidence="1 2" key="1">
    <citation type="journal article" date="2016" name="Nat. Commun.">
        <title>Thousands of microbial genomes shed light on interconnected biogeochemical processes in an aquifer system.</title>
        <authorList>
            <person name="Anantharaman K."/>
            <person name="Brown C.T."/>
            <person name="Hug L.A."/>
            <person name="Sharon I."/>
            <person name="Castelle C.J."/>
            <person name="Probst A.J."/>
            <person name="Thomas B.C."/>
            <person name="Singh A."/>
            <person name="Wilkins M.J."/>
            <person name="Karaoz U."/>
            <person name="Brodie E.L."/>
            <person name="Williams K.H."/>
            <person name="Hubbard S.S."/>
            <person name="Banfield J.F."/>
        </authorList>
    </citation>
    <scope>NUCLEOTIDE SEQUENCE [LARGE SCALE GENOMIC DNA]</scope>
</reference>
<dbReference type="Proteomes" id="UP000178943">
    <property type="component" value="Unassembled WGS sequence"/>
</dbReference>
<sequence length="336" mass="37618">MTEVKSIFEKLDNYLVEKPKPLIGAETVQIFLIREVLDYLVLRTEEDRQLNTVVAPLSISNSIPTRRVAFLATKQKASESRELEHLLRSALKDNTLYHLKGKSLVSKIEKSDNPLECYLKDNLCMECPRCGLYGATSTVSGQAERANIKHRIEYSTAFSLMPFEDVSSAITFNAIDDKSIMTGQALGSRYAVAPATLFPSIITLKSITREELILTIKTILSCKSYGAESRIGGDVRNHVIGVVAAWEEVITSLEFALELYDKLNALNMATVNELIIGKDGNSGKYKNMAGNPDKIIVFNENEVNSLVKECVDTKLDQNFMEKAYKDIEDYRKIQLS</sequence>
<accession>A0A1F5VY77</accession>
<dbReference type="AlphaFoldDB" id="A0A1F5VY77"/>
<organism evidence="1 2">
    <name type="scientific">Candidatus Fischerbacteria bacterium RBG_13_37_8</name>
    <dbReference type="NCBI Taxonomy" id="1817863"/>
    <lineage>
        <taxon>Bacteria</taxon>
        <taxon>Candidatus Fischeribacteriota</taxon>
    </lineage>
</organism>
<proteinExistence type="predicted"/>